<gene>
    <name evidence="3" type="ordered locus">Halru_1116</name>
</gene>
<dbReference type="InterPro" id="IPR052165">
    <property type="entry name" value="Membrane_assoc_protease"/>
</dbReference>
<dbReference type="AlphaFoldDB" id="L0IA79"/>
<feature type="compositionally biased region" description="Basic and acidic residues" evidence="1">
    <location>
        <begin position="157"/>
        <end position="171"/>
    </location>
</feature>
<name>L0IA79_HALRX</name>
<dbReference type="EMBL" id="CP003050">
    <property type="protein sequence ID" value="AGB15733.1"/>
    <property type="molecule type" value="Genomic_DNA"/>
</dbReference>
<dbReference type="Gene3D" id="2.40.50.140">
    <property type="entry name" value="Nucleic acid-binding proteins"/>
    <property type="match status" value="1"/>
</dbReference>
<feature type="region of interest" description="Disordered" evidence="1">
    <location>
        <begin position="157"/>
        <end position="202"/>
    </location>
</feature>
<feature type="compositionally biased region" description="Acidic residues" evidence="1">
    <location>
        <begin position="178"/>
        <end position="196"/>
    </location>
</feature>
<dbReference type="PANTHER" id="PTHR33507:SF3">
    <property type="entry name" value="INNER MEMBRANE PROTEIN YBBJ"/>
    <property type="match status" value="1"/>
</dbReference>
<keyword evidence="2" id="KW-0812">Transmembrane</keyword>
<evidence type="ECO:0000313" key="3">
    <source>
        <dbReference type="EMBL" id="AGB15733.1"/>
    </source>
</evidence>
<dbReference type="STRING" id="797302.Halru_1116"/>
<evidence type="ECO:0000313" key="4">
    <source>
        <dbReference type="Proteomes" id="UP000010846"/>
    </source>
</evidence>
<organism evidence="3 4">
    <name type="scientific">Halovivax ruber (strain DSM 18193 / JCM 13892 / XH-70)</name>
    <dbReference type="NCBI Taxonomy" id="797302"/>
    <lineage>
        <taxon>Archaea</taxon>
        <taxon>Methanobacteriati</taxon>
        <taxon>Methanobacteriota</taxon>
        <taxon>Stenosarchaea group</taxon>
        <taxon>Halobacteria</taxon>
        <taxon>Halobacteriales</taxon>
        <taxon>Natrialbaceae</taxon>
        <taxon>Halovivax</taxon>
    </lineage>
</organism>
<keyword evidence="3" id="KW-0645">Protease</keyword>
<dbReference type="RefSeq" id="WP_015300392.1">
    <property type="nucleotide sequence ID" value="NC_019964.1"/>
</dbReference>
<dbReference type="HOGENOM" id="CLU_105301_0_0_2"/>
<protein>
    <submittedName>
        <fullName evidence="3">Membrane protein implicated in regulation of membrane protease activity</fullName>
    </submittedName>
</protein>
<feature type="transmembrane region" description="Helical" evidence="2">
    <location>
        <begin position="54"/>
        <end position="72"/>
    </location>
</feature>
<dbReference type="OrthoDB" id="157604at2157"/>
<evidence type="ECO:0000256" key="2">
    <source>
        <dbReference type="SAM" id="Phobius"/>
    </source>
</evidence>
<dbReference type="GO" id="GO:0006508">
    <property type="term" value="P:proteolysis"/>
    <property type="evidence" value="ECO:0007669"/>
    <property type="project" value="UniProtKB-KW"/>
</dbReference>
<keyword evidence="4" id="KW-1185">Reference proteome</keyword>
<dbReference type="KEGG" id="hru:Halru_1116"/>
<dbReference type="InterPro" id="IPR012340">
    <property type="entry name" value="NA-bd_OB-fold"/>
</dbReference>
<keyword evidence="2" id="KW-0472">Membrane</keyword>
<evidence type="ECO:0000256" key="1">
    <source>
        <dbReference type="SAM" id="MobiDB-lite"/>
    </source>
</evidence>
<dbReference type="GO" id="GO:0008233">
    <property type="term" value="F:peptidase activity"/>
    <property type="evidence" value="ECO:0007669"/>
    <property type="project" value="UniProtKB-KW"/>
</dbReference>
<sequence>MLETLASNTALVLLATGLVLMVLEAMSPGAYLIVIGVALAGAGLIGVVFGGLGIFALAALTLVVGVAATWVYREFDFYGGKGRAQTSSSSSLAGATGYVTDTVTSRQGEVKLESGGFAPFYSARSRTGDIEEGTEVIVLDPGGGNVLTVEPLESVERDEIDRALERGREAESNGETVDTGELEADDDAADSVDTDVETERSG</sequence>
<dbReference type="eggNOG" id="arCOG01912">
    <property type="taxonomic scope" value="Archaea"/>
</dbReference>
<dbReference type="GO" id="GO:0005886">
    <property type="term" value="C:plasma membrane"/>
    <property type="evidence" value="ECO:0007669"/>
    <property type="project" value="TreeGrafter"/>
</dbReference>
<dbReference type="GeneID" id="14375370"/>
<keyword evidence="2" id="KW-1133">Transmembrane helix</keyword>
<accession>L0IA79</accession>
<dbReference type="Proteomes" id="UP000010846">
    <property type="component" value="Chromosome"/>
</dbReference>
<dbReference type="PANTHER" id="PTHR33507">
    <property type="entry name" value="INNER MEMBRANE PROTEIN YBBJ"/>
    <property type="match status" value="1"/>
</dbReference>
<proteinExistence type="predicted"/>
<reference evidence="3" key="1">
    <citation type="submission" date="2011-09" db="EMBL/GenBank/DDBJ databases">
        <title>Complete sequence of Halovivax ruber XH-70.</title>
        <authorList>
            <consortium name="US DOE Joint Genome Institute"/>
            <person name="Lucas S."/>
            <person name="Han J."/>
            <person name="Lapidus A."/>
            <person name="Cheng J.-F."/>
            <person name="Goodwin L."/>
            <person name="Pitluck S."/>
            <person name="Peters L."/>
            <person name="Mikhailova N."/>
            <person name="Davenport K."/>
            <person name="Detter J.C."/>
            <person name="Han C."/>
            <person name="Tapia R."/>
            <person name="Land M."/>
            <person name="Hauser L."/>
            <person name="Kyrpides N."/>
            <person name="Ivanova N."/>
            <person name="Pagani I."/>
            <person name="Sproer C."/>
            <person name="Anderson I."/>
            <person name="Woyke T."/>
        </authorList>
    </citation>
    <scope>NUCLEOTIDE SEQUENCE</scope>
    <source>
        <strain evidence="3">XH-70</strain>
    </source>
</reference>
<keyword evidence="3" id="KW-0378">Hydrolase</keyword>